<sequence>MLETSKKMKNKLISFLANPNLVLALHAILIFFITIPGTRIIYKYFPAFSTTLSITYIGLVYFSIFLIAFSPISDKIRKLLGNPLLIVSILFLICLVTYLVYPIADGLKYQMRGSDQDDCVILGTRLLSNLQNPYLSRSYFGNPCSPGPGVLIPHLPFALIGIYELVGPLSIILLTTLLRLITNSWKFVGTFLIMFLSCILILELLVVGSDLIFIGCGILASVLILMQAAQFKKIGWLITSAIVCGLISSTRVNFIVLIPIFSFFVYIYWRKSIVYFVLITAVIAFLPATLIYLNNPSSFTPLHLLKKSQAFLSPVEYYAATFFSLVCIFLSLIIIKQKISMLPCAIFIALFPSLFFVSMGDLIYHCSWNVADWEGANYLIPLVPLAAFLITFKIFAMVEKMELRTHA</sequence>
<evidence type="ECO:0000256" key="1">
    <source>
        <dbReference type="SAM" id="Phobius"/>
    </source>
</evidence>
<feature type="transmembrane region" description="Helical" evidence="1">
    <location>
        <begin position="54"/>
        <end position="72"/>
    </location>
</feature>
<organism evidence="2 3">
    <name type="scientific">Leptospira inadai serovar Lyme</name>
    <dbReference type="NCBI Taxonomy" id="293084"/>
    <lineage>
        <taxon>Bacteria</taxon>
        <taxon>Pseudomonadati</taxon>
        <taxon>Spirochaetota</taxon>
        <taxon>Spirochaetia</taxon>
        <taxon>Leptospirales</taxon>
        <taxon>Leptospiraceae</taxon>
        <taxon>Leptospira</taxon>
    </lineage>
</organism>
<protein>
    <recommendedName>
        <fullName evidence="4">PF09594 family protein</fullName>
    </recommendedName>
</protein>
<reference evidence="2" key="1">
    <citation type="submission" date="2018-01" db="EMBL/GenBank/DDBJ databases">
        <title>Genomic characterization of Leptospira inadai serogroup Lyme isolated from captured rat in Brazil and comparative analysis with human reference strain.</title>
        <authorList>
            <person name="Moreno L.Z."/>
            <person name="Loureiro A.P."/>
            <person name="Miraglia F."/>
            <person name="Kremer F.S."/>
            <person name="Eslabao M.R."/>
            <person name="Dellagostin O.A."/>
            <person name="Lilenbaum W."/>
            <person name="Moreno A.M."/>
        </authorList>
    </citation>
    <scope>NUCLEOTIDE SEQUENCE [LARGE SCALE GENOMIC DNA]</scope>
    <source>
        <strain evidence="2">M34/99</strain>
    </source>
</reference>
<feature type="transmembrane region" description="Helical" evidence="1">
    <location>
        <begin position="84"/>
        <end position="104"/>
    </location>
</feature>
<feature type="transmembrane region" description="Helical" evidence="1">
    <location>
        <begin position="192"/>
        <end position="225"/>
    </location>
</feature>
<feature type="transmembrane region" description="Helical" evidence="1">
    <location>
        <begin position="273"/>
        <end position="295"/>
    </location>
</feature>
<feature type="transmembrane region" description="Helical" evidence="1">
    <location>
        <begin position="342"/>
        <end position="364"/>
    </location>
</feature>
<evidence type="ECO:0000313" key="3">
    <source>
        <dbReference type="Proteomes" id="UP000094669"/>
    </source>
</evidence>
<name>A0ABX4YLV6_9LEPT</name>
<evidence type="ECO:0000313" key="2">
    <source>
        <dbReference type="EMBL" id="PNV76155.1"/>
    </source>
</evidence>
<proteinExistence type="predicted"/>
<dbReference type="EMBL" id="MCRM02000003">
    <property type="protein sequence ID" value="PNV76155.1"/>
    <property type="molecule type" value="Genomic_DNA"/>
</dbReference>
<dbReference type="Proteomes" id="UP000094669">
    <property type="component" value="Unassembled WGS sequence"/>
</dbReference>
<keyword evidence="1" id="KW-0812">Transmembrane</keyword>
<feature type="transmembrane region" description="Helical" evidence="1">
    <location>
        <begin position="237"/>
        <end position="266"/>
    </location>
</feature>
<keyword evidence="1" id="KW-0472">Membrane</keyword>
<feature type="transmembrane region" description="Helical" evidence="1">
    <location>
        <begin position="157"/>
        <end position="180"/>
    </location>
</feature>
<keyword evidence="3" id="KW-1185">Reference proteome</keyword>
<evidence type="ECO:0008006" key="4">
    <source>
        <dbReference type="Google" id="ProtNLM"/>
    </source>
</evidence>
<feature type="transmembrane region" description="Helical" evidence="1">
    <location>
        <begin position="376"/>
        <end position="396"/>
    </location>
</feature>
<feature type="transmembrane region" description="Helical" evidence="1">
    <location>
        <begin position="21"/>
        <end position="42"/>
    </location>
</feature>
<gene>
    <name evidence="2" type="ORF">BES34_003865</name>
</gene>
<feature type="transmembrane region" description="Helical" evidence="1">
    <location>
        <begin position="315"/>
        <end position="335"/>
    </location>
</feature>
<accession>A0ABX4YLV6</accession>
<comment type="caution">
    <text evidence="2">The sequence shown here is derived from an EMBL/GenBank/DDBJ whole genome shotgun (WGS) entry which is preliminary data.</text>
</comment>
<keyword evidence="1" id="KW-1133">Transmembrane helix</keyword>